<dbReference type="InterPro" id="IPR051919">
    <property type="entry name" value="W-dependent_AOR"/>
</dbReference>
<dbReference type="InterPro" id="IPR013985">
    <property type="entry name" value="Ald_Fedxn_OxRdtase_dom3"/>
</dbReference>
<dbReference type="Gene3D" id="1.10.569.10">
    <property type="entry name" value="Aldehyde Ferredoxin Oxidoreductase Protein, subunit A, domain 2"/>
    <property type="match status" value="1"/>
</dbReference>
<organism evidence="10 11">
    <name type="scientific">Turicimonas muris</name>
    <dbReference type="NCBI Taxonomy" id="1796652"/>
    <lineage>
        <taxon>Bacteria</taxon>
        <taxon>Pseudomonadati</taxon>
        <taxon>Pseudomonadota</taxon>
        <taxon>Betaproteobacteria</taxon>
        <taxon>Burkholderiales</taxon>
        <taxon>Sutterellaceae</taxon>
        <taxon>Turicimonas</taxon>
    </lineage>
</organism>
<evidence type="ECO:0000256" key="8">
    <source>
        <dbReference type="ARBA" id="ARBA00049934"/>
    </source>
</evidence>
<comment type="cofactor">
    <cofactor evidence="1">
        <name>[4Fe-4S] cluster</name>
        <dbReference type="ChEBI" id="CHEBI:49883"/>
    </cofactor>
</comment>
<evidence type="ECO:0000256" key="1">
    <source>
        <dbReference type="ARBA" id="ARBA00001966"/>
    </source>
</evidence>
<evidence type="ECO:0000256" key="5">
    <source>
        <dbReference type="ARBA" id="ARBA00023002"/>
    </source>
</evidence>
<dbReference type="InterPro" id="IPR036503">
    <property type="entry name" value="Ald_Fedxn_OxRdtase_N_sf"/>
</dbReference>
<dbReference type="RefSeq" id="WP_066594466.1">
    <property type="nucleotide sequence ID" value="NZ_CAMVZA010000069.1"/>
</dbReference>
<dbReference type="GO" id="GO:0016625">
    <property type="term" value="F:oxidoreductase activity, acting on the aldehyde or oxo group of donors, iron-sulfur protein as acceptor"/>
    <property type="evidence" value="ECO:0007669"/>
    <property type="project" value="InterPro"/>
</dbReference>
<dbReference type="GeneID" id="78362297"/>
<dbReference type="SUPFAM" id="SSF48310">
    <property type="entry name" value="Aldehyde ferredoxin oxidoreductase, C-terminal domains"/>
    <property type="match status" value="1"/>
</dbReference>
<dbReference type="InterPro" id="IPR013984">
    <property type="entry name" value="Ald_Fedxn_OxRdtase_dom2"/>
</dbReference>
<dbReference type="Pfam" id="PF02730">
    <property type="entry name" value="AFOR_N"/>
    <property type="match status" value="1"/>
</dbReference>
<dbReference type="GO" id="GO:0046872">
    <property type="term" value="F:metal ion binding"/>
    <property type="evidence" value="ECO:0007669"/>
    <property type="project" value="UniProtKB-KW"/>
</dbReference>
<sequence length="697" mass="78433">MSDTKKYGWTGQGLRINLSTGEVSTVPTDKQWIGGTALGYKIFWDEVPPKTQAFDEANKLVIAPGPLTGTGAVCSGRTSITTMYPTTYPRHMVGSAHLGGDIGAKIKYAGYDFIIVEGKAKEPVYIYINNDDVQIRNAGHIWGEGTRRSHELISQETSPNASVTVIGPAGENLVPMSIVINAKSHTGGGIGGVFGSKNLKGIAIDGDQAIHIAADKEDWEKLVNRHKELLGALTQTVVSRYPHPLFEYHSLNSRWSGMPGKQWGAANPPINVPLDTRRLSKMAFRTNAGEFFLGDKEWGLHVRNNGCFACPIRCYPVIKDVKTAAKFNVSPITEQTCGGLLFPVFFYPNLKLHPERNIEIAIVGSQLMDDLGLWCNYGQIQRDMVMMYTDGYWKKLLSKEEYDSLPWKKIDDVDASAMQEFLPKIAYRQGEFGKWMGETTPVMLEHFGIPLKTWSDDHRSLYWSNGHPKHHTNEDDAQLGCVLNCMWNRDPMAHAHVNFTRSGLPIKEMKHIAKVTWGDESAVDQIGDYTPVNEYKMKRLAWVIARTELHNMLGLCSWMGPWEYCPDEKNQYVGDPNIEAKVFSAVTGVKKTGDDLDKDATRAWLLQRVYTMRQLDSSNMRQDHDTVPGWIYWDPKDKKPFTKGTVRMDPADIQKSFDIFFEQMGFNKQTGVPTVDTLKEYHLDFVIPALQKEGLIK</sequence>
<dbReference type="AlphaFoldDB" id="A0A227KHR2"/>
<evidence type="ECO:0000259" key="9">
    <source>
        <dbReference type="SMART" id="SM00790"/>
    </source>
</evidence>
<dbReference type="InterPro" id="IPR036021">
    <property type="entry name" value="Tungsten_al_ferr_oxy-like_C"/>
</dbReference>
<evidence type="ECO:0000256" key="3">
    <source>
        <dbReference type="ARBA" id="ARBA00022485"/>
    </source>
</evidence>
<keyword evidence="7" id="KW-0411">Iron-sulfur</keyword>
<reference evidence="11" key="1">
    <citation type="submission" date="2017-05" db="EMBL/GenBank/DDBJ databases">
        <title>Improved OligoMM genomes.</title>
        <authorList>
            <person name="Garzetti D."/>
        </authorList>
    </citation>
    <scope>NUCLEOTIDE SEQUENCE [LARGE SCALE GENOMIC DNA]</scope>
    <source>
        <strain evidence="11">YL45</strain>
    </source>
</reference>
<evidence type="ECO:0000313" key="10">
    <source>
        <dbReference type="EMBL" id="OXE47337.1"/>
    </source>
</evidence>
<evidence type="ECO:0000256" key="2">
    <source>
        <dbReference type="ARBA" id="ARBA00011032"/>
    </source>
</evidence>
<proteinExistence type="inferred from homology"/>
<dbReference type="PANTHER" id="PTHR30038:SF0">
    <property type="entry name" value="TUNGSTEN-CONTAINING ALDEHYDE FERREDOXIN OXIDOREDUCTASE"/>
    <property type="match status" value="1"/>
</dbReference>
<evidence type="ECO:0000256" key="6">
    <source>
        <dbReference type="ARBA" id="ARBA00023004"/>
    </source>
</evidence>
<keyword evidence="11" id="KW-1185">Reference proteome</keyword>
<dbReference type="EMBL" id="NHMP01000005">
    <property type="protein sequence ID" value="OXE47337.1"/>
    <property type="molecule type" value="Genomic_DNA"/>
</dbReference>
<protein>
    <submittedName>
        <fullName evidence="10">Aldehyde ferredoxin oxidoreductase</fullName>
    </submittedName>
</protein>
<keyword evidence="4" id="KW-0479">Metal-binding</keyword>
<evidence type="ECO:0000256" key="7">
    <source>
        <dbReference type="ARBA" id="ARBA00023014"/>
    </source>
</evidence>
<keyword evidence="3" id="KW-0004">4Fe-4S</keyword>
<comment type="similarity">
    <text evidence="2">Belongs to the AOR/FOR family.</text>
</comment>
<dbReference type="SUPFAM" id="SSF56228">
    <property type="entry name" value="Aldehyde ferredoxin oxidoreductase, N-terminal domain"/>
    <property type="match status" value="1"/>
</dbReference>
<dbReference type="Pfam" id="PF01314">
    <property type="entry name" value="AFOR_C"/>
    <property type="match status" value="1"/>
</dbReference>
<dbReference type="Gene3D" id="3.60.9.10">
    <property type="entry name" value="Aldehyde ferredoxin oxidoreductase, N-terminal domain"/>
    <property type="match status" value="1"/>
</dbReference>
<evidence type="ECO:0000256" key="4">
    <source>
        <dbReference type="ARBA" id="ARBA00022723"/>
    </source>
</evidence>
<dbReference type="InterPro" id="IPR013983">
    <property type="entry name" value="Ald_Fedxn_OxRdtase_N"/>
</dbReference>
<accession>A0A227KHR2</accession>
<feature type="domain" description="Aldehyde ferredoxin oxidoreductase N-terminal" evidence="9">
    <location>
        <begin position="9"/>
        <end position="208"/>
    </location>
</feature>
<dbReference type="PANTHER" id="PTHR30038">
    <property type="entry name" value="ALDEHYDE FERREDOXIN OXIDOREDUCTASE"/>
    <property type="match status" value="1"/>
</dbReference>
<keyword evidence="6" id="KW-0408">Iron</keyword>
<gene>
    <name evidence="10" type="ORF">ADH67_09280</name>
</gene>
<keyword evidence="5" id="KW-0560">Oxidoreductase</keyword>
<name>A0A227KHR2_9BURK</name>
<dbReference type="Proteomes" id="UP000214610">
    <property type="component" value="Unassembled WGS sequence"/>
</dbReference>
<dbReference type="GO" id="GO:0051539">
    <property type="term" value="F:4 iron, 4 sulfur cluster binding"/>
    <property type="evidence" value="ECO:0007669"/>
    <property type="project" value="UniProtKB-KW"/>
</dbReference>
<dbReference type="InterPro" id="IPR001203">
    <property type="entry name" value="OxRdtase_Ald_Fedxn_C"/>
</dbReference>
<comment type="caution">
    <text evidence="10">The sequence shown here is derived from an EMBL/GenBank/DDBJ whole genome shotgun (WGS) entry which is preliminary data.</text>
</comment>
<dbReference type="GO" id="GO:0009055">
    <property type="term" value="F:electron transfer activity"/>
    <property type="evidence" value="ECO:0007669"/>
    <property type="project" value="InterPro"/>
</dbReference>
<evidence type="ECO:0000313" key="11">
    <source>
        <dbReference type="Proteomes" id="UP000214610"/>
    </source>
</evidence>
<dbReference type="Gene3D" id="1.10.599.10">
    <property type="entry name" value="Aldehyde Ferredoxin Oxidoreductase Protein, subunit A, domain 3"/>
    <property type="match status" value="1"/>
</dbReference>
<comment type="cofactor">
    <cofactor evidence="8">
        <name>tungstopterin</name>
        <dbReference type="ChEBI" id="CHEBI:30402"/>
    </cofactor>
</comment>
<dbReference type="SMART" id="SM00790">
    <property type="entry name" value="AFOR_N"/>
    <property type="match status" value="1"/>
</dbReference>